<sequence>MSHASLADGLVQWIWNWRSCCSPVCQGRVHCRTHLAGPESLKTLANSIKTEGESADEIVAAFSAYCLSPEYALTFAVFNVGHGVLKSFLQVTPEDVRES</sequence>
<proteinExistence type="predicted"/>
<name>A0AAD7E3J8_9AGAR</name>
<dbReference type="Proteomes" id="UP001219525">
    <property type="component" value="Unassembled WGS sequence"/>
</dbReference>
<reference evidence="1" key="1">
    <citation type="submission" date="2023-03" db="EMBL/GenBank/DDBJ databases">
        <title>Massive genome expansion in bonnet fungi (Mycena s.s.) driven by repeated elements and novel gene families across ecological guilds.</title>
        <authorList>
            <consortium name="Lawrence Berkeley National Laboratory"/>
            <person name="Harder C.B."/>
            <person name="Miyauchi S."/>
            <person name="Viragh M."/>
            <person name="Kuo A."/>
            <person name="Thoen E."/>
            <person name="Andreopoulos B."/>
            <person name="Lu D."/>
            <person name="Skrede I."/>
            <person name="Drula E."/>
            <person name="Henrissat B."/>
            <person name="Morin E."/>
            <person name="Kohler A."/>
            <person name="Barry K."/>
            <person name="LaButti K."/>
            <person name="Morin E."/>
            <person name="Salamov A."/>
            <person name="Lipzen A."/>
            <person name="Mereny Z."/>
            <person name="Hegedus B."/>
            <person name="Baldrian P."/>
            <person name="Stursova M."/>
            <person name="Weitz H."/>
            <person name="Taylor A."/>
            <person name="Grigoriev I.V."/>
            <person name="Nagy L.G."/>
            <person name="Martin F."/>
            <person name="Kauserud H."/>
        </authorList>
    </citation>
    <scope>NUCLEOTIDE SEQUENCE</scope>
    <source>
        <strain evidence="1">9144</strain>
    </source>
</reference>
<evidence type="ECO:0000313" key="2">
    <source>
        <dbReference type="Proteomes" id="UP001219525"/>
    </source>
</evidence>
<accession>A0AAD7E3J8</accession>
<dbReference type="AlphaFoldDB" id="A0AAD7E3J8"/>
<keyword evidence="2" id="KW-1185">Reference proteome</keyword>
<dbReference type="EMBL" id="JARJCW010000003">
    <property type="protein sequence ID" value="KAJ7226754.1"/>
    <property type="molecule type" value="Genomic_DNA"/>
</dbReference>
<comment type="caution">
    <text evidence="1">The sequence shown here is derived from an EMBL/GenBank/DDBJ whole genome shotgun (WGS) entry which is preliminary data.</text>
</comment>
<evidence type="ECO:0000313" key="1">
    <source>
        <dbReference type="EMBL" id="KAJ7226754.1"/>
    </source>
</evidence>
<protein>
    <submittedName>
        <fullName evidence="1">Uncharacterized protein</fullName>
    </submittedName>
</protein>
<gene>
    <name evidence="1" type="ORF">GGX14DRAFT_555341</name>
</gene>
<organism evidence="1 2">
    <name type="scientific">Mycena pura</name>
    <dbReference type="NCBI Taxonomy" id="153505"/>
    <lineage>
        <taxon>Eukaryota</taxon>
        <taxon>Fungi</taxon>
        <taxon>Dikarya</taxon>
        <taxon>Basidiomycota</taxon>
        <taxon>Agaricomycotina</taxon>
        <taxon>Agaricomycetes</taxon>
        <taxon>Agaricomycetidae</taxon>
        <taxon>Agaricales</taxon>
        <taxon>Marasmiineae</taxon>
        <taxon>Mycenaceae</taxon>
        <taxon>Mycena</taxon>
    </lineage>
</organism>